<feature type="region of interest" description="Disordered" evidence="1">
    <location>
        <begin position="743"/>
        <end position="781"/>
    </location>
</feature>
<dbReference type="PANTHER" id="PTHR12124:SF68">
    <property type="entry name" value="PROTEIN RRP6-LIKE 3"/>
    <property type="match status" value="1"/>
</dbReference>
<dbReference type="FunFam" id="3.30.420.10:FF:000079">
    <property type="entry name" value="Polynucleotidyl transferase ribonuclease H fold protein with HRDC domain"/>
    <property type="match status" value="1"/>
</dbReference>
<dbReference type="SUPFAM" id="SSF47819">
    <property type="entry name" value="HRDC-like"/>
    <property type="match status" value="1"/>
</dbReference>
<dbReference type="GO" id="GO:0000467">
    <property type="term" value="P:exonucleolytic trimming to generate mature 3'-end of 5.8S rRNA from tricistronic rRNA transcript (SSU-rRNA, 5.8S rRNA, LSU-rRNA)"/>
    <property type="evidence" value="ECO:0007669"/>
    <property type="project" value="InterPro"/>
</dbReference>
<dbReference type="AlphaFoldDB" id="A0A438DTV5"/>
<dbReference type="InterPro" id="IPR012337">
    <property type="entry name" value="RNaseH-like_sf"/>
</dbReference>
<proteinExistence type="predicted"/>
<organism evidence="4 5">
    <name type="scientific">Vitis vinifera</name>
    <name type="common">Grape</name>
    <dbReference type="NCBI Taxonomy" id="29760"/>
    <lineage>
        <taxon>Eukaryota</taxon>
        <taxon>Viridiplantae</taxon>
        <taxon>Streptophyta</taxon>
        <taxon>Embryophyta</taxon>
        <taxon>Tracheophyta</taxon>
        <taxon>Spermatophyta</taxon>
        <taxon>Magnoliopsida</taxon>
        <taxon>eudicotyledons</taxon>
        <taxon>Gunneridae</taxon>
        <taxon>Pentapetalae</taxon>
        <taxon>rosids</taxon>
        <taxon>Vitales</taxon>
        <taxon>Vitaceae</taxon>
        <taxon>Viteae</taxon>
        <taxon>Vitis</taxon>
    </lineage>
</organism>
<dbReference type="Gene3D" id="1.10.150.80">
    <property type="entry name" value="HRDC domain"/>
    <property type="match status" value="1"/>
</dbReference>
<name>A0A438DTV5_VITVI</name>
<evidence type="ECO:0000256" key="2">
    <source>
        <dbReference type="SAM" id="Phobius"/>
    </source>
</evidence>
<dbReference type="InterPro" id="IPR002121">
    <property type="entry name" value="HRDC_dom"/>
</dbReference>
<dbReference type="GO" id="GO:0003676">
    <property type="term" value="F:nucleic acid binding"/>
    <property type="evidence" value="ECO:0007669"/>
    <property type="project" value="InterPro"/>
</dbReference>
<evidence type="ECO:0000259" key="3">
    <source>
        <dbReference type="PROSITE" id="PS50967"/>
    </source>
</evidence>
<dbReference type="EMBL" id="QGNW01001499">
    <property type="protein sequence ID" value="RVW38852.1"/>
    <property type="molecule type" value="Genomic_DNA"/>
</dbReference>
<dbReference type="Gene3D" id="3.30.420.10">
    <property type="entry name" value="Ribonuclease H-like superfamily/Ribonuclease H"/>
    <property type="match status" value="1"/>
</dbReference>
<dbReference type="SMART" id="SM00474">
    <property type="entry name" value="35EXOc"/>
    <property type="match status" value="1"/>
</dbReference>
<feature type="transmembrane region" description="Helical" evidence="2">
    <location>
        <begin position="7"/>
        <end position="27"/>
    </location>
</feature>
<dbReference type="InterPro" id="IPR010997">
    <property type="entry name" value="HRDC-like_sf"/>
</dbReference>
<dbReference type="PROSITE" id="PS50967">
    <property type="entry name" value="HRDC"/>
    <property type="match status" value="1"/>
</dbReference>
<reference evidence="4 5" key="1">
    <citation type="journal article" date="2018" name="PLoS Genet.">
        <title>Population sequencing reveals clonal diversity and ancestral inbreeding in the grapevine cultivar Chardonnay.</title>
        <authorList>
            <person name="Roach M.J."/>
            <person name="Johnson D.L."/>
            <person name="Bohlmann J."/>
            <person name="van Vuuren H.J."/>
            <person name="Jones S.J."/>
            <person name="Pretorius I.S."/>
            <person name="Schmidt S.A."/>
            <person name="Borneman A.R."/>
        </authorList>
    </citation>
    <scope>NUCLEOTIDE SEQUENCE [LARGE SCALE GENOMIC DNA]</scope>
    <source>
        <strain evidence="5">cv. Chardonnay</strain>
        <tissue evidence="4">Leaf</tissue>
    </source>
</reference>
<dbReference type="InterPro" id="IPR045092">
    <property type="entry name" value="Rrp6-like"/>
</dbReference>
<dbReference type="Proteomes" id="UP000288805">
    <property type="component" value="Unassembled WGS sequence"/>
</dbReference>
<dbReference type="InterPro" id="IPR002562">
    <property type="entry name" value="3'-5'_exonuclease_dom"/>
</dbReference>
<dbReference type="InterPro" id="IPR044876">
    <property type="entry name" value="HRDC_dom_sf"/>
</dbReference>
<dbReference type="SUPFAM" id="SSF53098">
    <property type="entry name" value="Ribonuclease H-like"/>
    <property type="match status" value="1"/>
</dbReference>
<dbReference type="GO" id="GO:0000166">
    <property type="term" value="F:nucleotide binding"/>
    <property type="evidence" value="ECO:0007669"/>
    <property type="project" value="InterPro"/>
</dbReference>
<accession>A0A438DTV5</accession>
<feature type="compositionally biased region" description="Basic residues" evidence="1">
    <location>
        <begin position="743"/>
        <end position="755"/>
    </location>
</feature>
<evidence type="ECO:0000313" key="5">
    <source>
        <dbReference type="Proteomes" id="UP000288805"/>
    </source>
</evidence>
<protein>
    <submittedName>
        <fullName evidence="4">Protein RRP6-like 3</fullName>
    </submittedName>
</protein>
<gene>
    <name evidence="4" type="primary">RRP6L3_1</name>
    <name evidence="4" type="ORF">CK203_073558</name>
</gene>
<keyword evidence="2" id="KW-1133">Transmembrane helix</keyword>
<dbReference type="Pfam" id="PF00570">
    <property type="entry name" value="HRDC"/>
    <property type="match status" value="1"/>
</dbReference>
<evidence type="ECO:0000313" key="4">
    <source>
        <dbReference type="EMBL" id="RVW38852.1"/>
    </source>
</evidence>
<keyword evidence="2" id="KW-0472">Membrane</keyword>
<sequence length="1063" mass="119984">MESKEKIKIVVAIASFAVLSIFFTAQYRKRRYRKCTQSSCYLHTEPKPQYSFKRVLADNSYSAFKHLKLGESHSETSLHSHPYEAEISALLENAEIEFSFGTESMDLKISDSYVWVETELQLKELADVLSKQRVFAVDTEQHSLRSFLGFTALIQISTQNEDYLVDTIALHDTLDVLQPVFANPSICKSYTFFAAAEWSVFHGADNDVLWLQRDFHIDVVNLFDTAKACEVLSKPQKSLAYLLETYCGVATNKLLQREDWRQRPLSVEMLEYAQTDAHYLLYIANCLIAELRQHDSENSCCPDDKLRFVLEASRRSNTVCLQLYIKEIEISPGESAASSIISRHLNGQGGISSKACDLQFQDLVRRLCTWRDLMARVHDESLRYVLSDQAIIALADKVPTTQKEICTLISQADLNVDSLSSSSILPSPSPVVCSHLEDFNYLFQDKMGKLDDVFLEILQKHLGPDGSCPLSVFNYAILSKTNLKLTNRLVSKQNGIKNSKQVGQKASRELFVKKFSCKSPVYHNCRIFASDGQLLCYCDRRKLEWYVRRGLAKLVDDNPLAIMLLFEPKGRPEDEDNDFYVQSKKNICVGCGERNHYLRYRIIPSCYRMHFPEHLKSHRSHDIVLLCVDCHEVAHSAAEKYKKKIAAEFGIPLFVQKVVDSREAQVASQLSTSEVNTVEAGVSPLQLRTAAMALLRHGPRMPSKRCEELRQTVMKYYGGREITEEDLEKALLVGMSPHERKRLERKKGMSLKHSKGAGFPNKEQESNARSMGTSPIDNALKVDGEGGLNTTKGEACGKQENGNDLEITMEVLASDSNNLSSDRSETSEMKDMCVMDTDNCESRSQSEGTLDLFYPKSDGNASPKHNPKLSLLGHGPHGKEVVDHLLKEYGEDGIRQFCQRWRQTFVEAIHPRFLPAGWDVMHSYVLATESLFICSKDLTLSTIFVSGRRDFGEFSVYNPDKKAFAPANVSSLDKPHEEWFMLMCNQPEILTDNIKRHTRNSAHHRQGKSESLAAGTKEPLASAVATNAVCFDCKSKATAIFAGYGVSIFIFGAKDFFTEMMPN</sequence>
<evidence type="ECO:0000256" key="1">
    <source>
        <dbReference type="SAM" id="MobiDB-lite"/>
    </source>
</evidence>
<feature type="domain" description="HRDC" evidence="3">
    <location>
        <begin position="357"/>
        <end position="438"/>
    </location>
</feature>
<feature type="compositionally biased region" description="Polar residues" evidence="1">
    <location>
        <begin position="767"/>
        <end position="776"/>
    </location>
</feature>
<dbReference type="GO" id="GO:0000175">
    <property type="term" value="F:3'-5'-RNA exonuclease activity"/>
    <property type="evidence" value="ECO:0007669"/>
    <property type="project" value="InterPro"/>
</dbReference>
<dbReference type="PANTHER" id="PTHR12124">
    <property type="entry name" value="POLYMYOSITIS/SCLERODERMA AUTOANTIGEN-RELATED"/>
    <property type="match status" value="1"/>
</dbReference>
<keyword evidence="2" id="KW-0812">Transmembrane</keyword>
<dbReference type="InterPro" id="IPR036397">
    <property type="entry name" value="RNaseH_sf"/>
</dbReference>
<dbReference type="Pfam" id="PF01612">
    <property type="entry name" value="DNA_pol_A_exo1"/>
    <property type="match status" value="1"/>
</dbReference>
<comment type="caution">
    <text evidence="4">The sequence shown here is derived from an EMBL/GenBank/DDBJ whole genome shotgun (WGS) entry which is preliminary data.</text>
</comment>